<keyword evidence="2" id="KW-1185">Reference proteome</keyword>
<proteinExistence type="predicted"/>
<reference evidence="2" key="1">
    <citation type="submission" date="2016-10" db="EMBL/GenBank/DDBJ databases">
        <authorList>
            <person name="Varghese N."/>
            <person name="Submissions S."/>
        </authorList>
    </citation>
    <scope>NUCLEOTIDE SEQUENCE [LARGE SCALE GENOMIC DNA]</scope>
    <source>
        <strain evidence="2">DSM 3695</strain>
    </source>
</reference>
<name>A0A1I0S9M1_9BACT</name>
<gene>
    <name evidence="1" type="ORF">SAMN04488122_5210</name>
</gene>
<evidence type="ECO:0000313" key="1">
    <source>
        <dbReference type="EMBL" id="SEW52885.1"/>
    </source>
</evidence>
<evidence type="ECO:0000313" key="2">
    <source>
        <dbReference type="Proteomes" id="UP000199310"/>
    </source>
</evidence>
<sequence>MLSADDAMYLRVHSVKQESLQNDLRFGGSPVKIVNGFIQFQQ</sequence>
<dbReference type="AlphaFoldDB" id="A0A1I0S9M1"/>
<dbReference type="EMBL" id="FOJG01000002">
    <property type="protein sequence ID" value="SEW52885.1"/>
    <property type="molecule type" value="Genomic_DNA"/>
</dbReference>
<dbReference type="Proteomes" id="UP000199310">
    <property type="component" value="Unassembled WGS sequence"/>
</dbReference>
<protein>
    <submittedName>
        <fullName evidence="1">Uncharacterized protein</fullName>
    </submittedName>
</protein>
<organism evidence="1 2">
    <name type="scientific">Chitinophaga arvensicola</name>
    <dbReference type="NCBI Taxonomy" id="29529"/>
    <lineage>
        <taxon>Bacteria</taxon>
        <taxon>Pseudomonadati</taxon>
        <taxon>Bacteroidota</taxon>
        <taxon>Chitinophagia</taxon>
        <taxon>Chitinophagales</taxon>
        <taxon>Chitinophagaceae</taxon>
        <taxon>Chitinophaga</taxon>
    </lineage>
</organism>
<accession>A0A1I0S9M1</accession>